<dbReference type="EMBL" id="JAGYWB010000006">
    <property type="protein sequence ID" value="KAI0519105.1"/>
    <property type="molecule type" value="Genomic_DNA"/>
</dbReference>
<organism evidence="1 2">
    <name type="scientific">Dendrobium nobile</name>
    <name type="common">Orchid</name>
    <dbReference type="NCBI Taxonomy" id="94219"/>
    <lineage>
        <taxon>Eukaryota</taxon>
        <taxon>Viridiplantae</taxon>
        <taxon>Streptophyta</taxon>
        <taxon>Embryophyta</taxon>
        <taxon>Tracheophyta</taxon>
        <taxon>Spermatophyta</taxon>
        <taxon>Magnoliopsida</taxon>
        <taxon>Liliopsida</taxon>
        <taxon>Asparagales</taxon>
        <taxon>Orchidaceae</taxon>
        <taxon>Epidendroideae</taxon>
        <taxon>Malaxideae</taxon>
        <taxon>Dendrobiinae</taxon>
        <taxon>Dendrobium</taxon>
    </lineage>
</organism>
<evidence type="ECO:0000313" key="1">
    <source>
        <dbReference type="EMBL" id="KAI0519105.1"/>
    </source>
</evidence>
<comment type="caution">
    <text evidence="1">The sequence shown here is derived from an EMBL/GenBank/DDBJ whole genome shotgun (WGS) entry which is preliminary data.</text>
</comment>
<sequence length="101" mass="11767">MSMQNENQLENFQLAKGEIICHFIERYRYITSNANESISNISFHYHNHQYIYETDKEILTRTSSPSRASTFYDPSGSLITTNNSIQIFLQQKYSQGRCTTA</sequence>
<reference evidence="1" key="1">
    <citation type="journal article" date="2022" name="Front. Genet.">
        <title>Chromosome-Scale Assembly of the Dendrobium nobile Genome Provides Insights Into the Molecular Mechanism of the Biosynthesis of the Medicinal Active Ingredient of Dendrobium.</title>
        <authorList>
            <person name="Xu Q."/>
            <person name="Niu S.-C."/>
            <person name="Li K.-L."/>
            <person name="Zheng P.-J."/>
            <person name="Zhang X.-J."/>
            <person name="Jia Y."/>
            <person name="Liu Y."/>
            <person name="Niu Y.-X."/>
            <person name="Yu L.-H."/>
            <person name="Chen D.-F."/>
            <person name="Zhang G.-Q."/>
        </authorList>
    </citation>
    <scope>NUCLEOTIDE SEQUENCE</scope>
    <source>
        <tissue evidence="1">Leaf</tissue>
    </source>
</reference>
<dbReference type="AlphaFoldDB" id="A0A8T3BPF9"/>
<keyword evidence="2" id="KW-1185">Reference proteome</keyword>
<dbReference type="Proteomes" id="UP000829196">
    <property type="component" value="Unassembled WGS sequence"/>
</dbReference>
<gene>
    <name evidence="1" type="ORF">KFK09_006545</name>
</gene>
<protein>
    <submittedName>
        <fullName evidence="1">Uncharacterized protein</fullName>
    </submittedName>
</protein>
<evidence type="ECO:0000313" key="2">
    <source>
        <dbReference type="Proteomes" id="UP000829196"/>
    </source>
</evidence>
<proteinExistence type="predicted"/>
<accession>A0A8T3BPF9</accession>
<name>A0A8T3BPF9_DENNO</name>